<reference evidence="1 2" key="1">
    <citation type="journal article" date="2018" name="Sci. Rep.">
        <title>Genomic signatures of local adaptation to the degree of environmental predictability in rotifers.</title>
        <authorList>
            <person name="Franch-Gras L."/>
            <person name="Hahn C."/>
            <person name="Garcia-Roger E.M."/>
            <person name="Carmona M.J."/>
            <person name="Serra M."/>
            <person name="Gomez A."/>
        </authorList>
    </citation>
    <scope>NUCLEOTIDE SEQUENCE [LARGE SCALE GENOMIC DNA]</scope>
    <source>
        <strain evidence="1">HYR1</strain>
    </source>
</reference>
<organism evidence="1 2">
    <name type="scientific">Brachionus plicatilis</name>
    <name type="common">Marine rotifer</name>
    <name type="synonym">Brachionus muelleri</name>
    <dbReference type="NCBI Taxonomy" id="10195"/>
    <lineage>
        <taxon>Eukaryota</taxon>
        <taxon>Metazoa</taxon>
        <taxon>Spiralia</taxon>
        <taxon>Gnathifera</taxon>
        <taxon>Rotifera</taxon>
        <taxon>Eurotatoria</taxon>
        <taxon>Monogononta</taxon>
        <taxon>Pseudotrocha</taxon>
        <taxon>Ploima</taxon>
        <taxon>Brachionidae</taxon>
        <taxon>Brachionus</taxon>
    </lineage>
</organism>
<dbReference type="EMBL" id="REGN01006595">
    <property type="protein sequence ID" value="RNA08918.1"/>
    <property type="molecule type" value="Genomic_DNA"/>
</dbReference>
<gene>
    <name evidence="1" type="ORF">BpHYR1_026821</name>
</gene>
<comment type="caution">
    <text evidence="1">The sequence shown here is derived from an EMBL/GenBank/DDBJ whole genome shotgun (WGS) entry which is preliminary data.</text>
</comment>
<dbReference type="Proteomes" id="UP000276133">
    <property type="component" value="Unassembled WGS sequence"/>
</dbReference>
<proteinExistence type="predicted"/>
<keyword evidence="2" id="KW-1185">Reference proteome</keyword>
<dbReference type="AlphaFoldDB" id="A0A3M7QD84"/>
<evidence type="ECO:0000313" key="2">
    <source>
        <dbReference type="Proteomes" id="UP000276133"/>
    </source>
</evidence>
<protein>
    <submittedName>
        <fullName evidence="1">Uncharacterized protein</fullName>
    </submittedName>
</protein>
<evidence type="ECO:0000313" key="1">
    <source>
        <dbReference type="EMBL" id="RNA08918.1"/>
    </source>
</evidence>
<accession>A0A3M7QD84</accession>
<sequence length="88" mass="10308">MDFINITAISRCVQVKFVQEKISNFKVEGVVFKQSMLRIFVQFVLEIHITIKNTFIIHLFEASVNTLLIRVIPWQFGMDLSPSFQPNY</sequence>
<name>A0A3M7QD84_BRAPC</name>